<evidence type="ECO:0000256" key="3">
    <source>
        <dbReference type="PROSITE-ProRule" id="PRU00169"/>
    </source>
</evidence>
<name>A0ABU4GG43_9CLOT</name>
<dbReference type="Pfam" id="PF04397">
    <property type="entry name" value="LytTR"/>
    <property type="match status" value="1"/>
</dbReference>
<evidence type="ECO:0000259" key="5">
    <source>
        <dbReference type="PROSITE" id="PS50930"/>
    </source>
</evidence>
<evidence type="ECO:0000313" key="6">
    <source>
        <dbReference type="EMBL" id="MDW2796599.1"/>
    </source>
</evidence>
<dbReference type="SMART" id="SM00850">
    <property type="entry name" value="LytTR"/>
    <property type="match status" value="1"/>
</dbReference>
<feature type="modified residue" description="4-aspartylphosphate" evidence="3">
    <location>
        <position position="56"/>
    </location>
</feature>
<dbReference type="SUPFAM" id="SSF52172">
    <property type="entry name" value="CheY-like"/>
    <property type="match status" value="1"/>
</dbReference>
<dbReference type="PANTHER" id="PTHR37299">
    <property type="entry name" value="TRANSCRIPTIONAL REGULATOR-RELATED"/>
    <property type="match status" value="1"/>
</dbReference>
<organism evidence="6 7">
    <name type="scientific">Clostridium boliviensis</name>
    <dbReference type="NCBI Taxonomy" id="318465"/>
    <lineage>
        <taxon>Bacteria</taxon>
        <taxon>Bacillati</taxon>
        <taxon>Bacillota</taxon>
        <taxon>Clostridia</taxon>
        <taxon>Eubacteriales</taxon>
        <taxon>Clostridiaceae</taxon>
        <taxon>Clostridium</taxon>
    </lineage>
</organism>
<comment type="function">
    <text evidence="2">May play the central regulatory role in sporulation. It may be an element of the effector pathway responsible for the activation of sporulation genes in response to nutritional stress. Spo0A may act in concert with spo0H (a sigma factor) to control the expression of some genes that are critical to the sporulation process.</text>
</comment>
<accession>A0ABU4GG43</accession>
<dbReference type="Proteomes" id="UP001276854">
    <property type="component" value="Unassembled WGS sequence"/>
</dbReference>
<keyword evidence="7" id="KW-1185">Reference proteome</keyword>
<evidence type="ECO:0000256" key="1">
    <source>
        <dbReference type="ARBA" id="ARBA00018672"/>
    </source>
</evidence>
<dbReference type="PROSITE" id="PS50930">
    <property type="entry name" value="HTH_LYTTR"/>
    <property type="match status" value="1"/>
</dbReference>
<dbReference type="InterPro" id="IPR007492">
    <property type="entry name" value="LytTR_DNA-bd_dom"/>
</dbReference>
<protein>
    <recommendedName>
        <fullName evidence="1">Stage 0 sporulation protein A homolog</fullName>
    </recommendedName>
</protein>
<dbReference type="InterPro" id="IPR011006">
    <property type="entry name" value="CheY-like_superfamily"/>
</dbReference>
<reference evidence="6 7" key="1">
    <citation type="submission" date="2023-10" db="EMBL/GenBank/DDBJ databases">
        <title>A novel Glycoside Hydrolase 43-Like Enzyme from Clostrdium boliviensis is an Endo-xylanase, and a Candidate for Xylooligosaccharides Production from Different Xylan Substrates.</title>
        <authorList>
            <person name="Alvarez M.T."/>
            <person name="Rocabado-Villegas L.R."/>
            <person name="Salas-Veizaga D.M."/>
            <person name="Linares-Pasten J.A."/>
            <person name="Gudmundsdottir E.E."/>
            <person name="Hreggvidsson G.O."/>
            <person name="Adlercreutz P."/>
            <person name="Nordberg Karlsson E."/>
        </authorList>
    </citation>
    <scope>NUCLEOTIDE SEQUENCE [LARGE SCALE GENOMIC DNA]</scope>
    <source>
        <strain evidence="6 7">E-1</strain>
    </source>
</reference>
<sequence length="247" mass="29139">MFLIAICDDSRKDSVRIAKFVKNYMNSVSIPFQLIIFKSGEELLNYDGKFDLIFLDIALTGINGIQVGKTLWEKNRNVKVIYTTSYKQFCRQAVNYVHAFAFLEKPVTKVTVERQLREIIQYIQEEHGKIEIVNFEVLEVTEAGELESRIKSFEVNDIYYFEYINRKIKIKLQNEEYFFIDKMKNLTEKMQKYDFASCHQSVLVNLRHIKNIKGYEILLNNGDKLPVSQKKSADFRKKLNQFIQNNV</sequence>
<dbReference type="Gene3D" id="2.40.50.1020">
    <property type="entry name" value="LytTr DNA-binding domain"/>
    <property type="match status" value="1"/>
</dbReference>
<feature type="domain" description="HTH LytTR-type" evidence="5">
    <location>
        <begin position="146"/>
        <end position="241"/>
    </location>
</feature>
<dbReference type="EMBL" id="JAWONS010000096">
    <property type="protein sequence ID" value="MDW2796599.1"/>
    <property type="molecule type" value="Genomic_DNA"/>
</dbReference>
<dbReference type="RefSeq" id="WP_318062863.1">
    <property type="nucleotide sequence ID" value="NZ_JAWONS010000096.1"/>
</dbReference>
<dbReference type="PROSITE" id="PS50110">
    <property type="entry name" value="RESPONSE_REGULATORY"/>
    <property type="match status" value="1"/>
</dbReference>
<proteinExistence type="predicted"/>
<evidence type="ECO:0000259" key="4">
    <source>
        <dbReference type="PROSITE" id="PS50110"/>
    </source>
</evidence>
<keyword evidence="3" id="KW-0597">Phosphoprotein</keyword>
<comment type="caution">
    <text evidence="6">The sequence shown here is derived from an EMBL/GenBank/DDBJ whole genome shotgun (WGS) entry which is preliminary data.</text>
</comment>
<evidence type="ECO:0000256" key="2">
    <source>
        <dbReference type="ARBA" id="ARBA00024867"/>
    </source>
</evidence>
<feature type="domain" description="Response regulatory" evidence="4">
    <location>
        <begin position="3"/>
        <end position="120"/>
    </location>
</feature>
<dbReference type="InterPro" id="IPR001789">
    <property type="entry name" value="Sig_transdc_resp-reg_receiver"/>
</dbReference>
<dbReference type="Gene3D" id="3.40.50.2300">
    <property type="match status" value="1"/>
</dbReference>
<gene>
    <name evidence="6" type="ORF">RZO55_03280</name>
</gene>
<keyword evidence="6" id="KW-0238">DNA-binding</keyword>
<dbReference type="InterPro" id="IPR046947">
    <property type="entry name" value="LytR-like"/>
</dbReference>
<dbReference type="GO" id="GO:0003677">
    <property type="term" value="F:DNA binding"/>
    <property type="evidence" value="ECO:0007669"/>
    <property type="project" value="UniProtKB-KW"/>
</dbReference>
<dbReference type="Pfam" id="PF00072">
    <property type="entry name" value="Response_reg"/>
    <property type="match status" value="1"/>
</dbReference>
<dbReference type="PANTHER" id="PTHR37299:SF1">
    <property type="entry name" value="STAGE 0 SPORULATION PROTEIN A HOMOLOG"/>
    <property type="match status" value="1"/>
</dbReference>
<evidence type="ECO:0000313" key="7">
    <source>
        <dbReference type="Proteomes" id="UP001276854"/>
    </source>
</evidence>